<evidence type="ECO:0000313" key="1">
    <source>
        <dbReference type="EMBL" id="GBM92742.1"/>
    </source>
</evidence>
<reference evidence="1 2" key="1">
    <citation type="journal article" date="2019" name="Sci. Rep.">
        <title>Orb-weaving spider Araneus ventricosus genome elucidates the spidroin gene catalogue.</title>
        <authorList>
            <person name="Kono N."/>
            <person name="Nakamura H."/>
            <person name="Ohtoshi R."/>
            <person name="Moran D.A.P."/>
            <person name="Shinohara A."/>
            <person name="Yoshida Y."/>
            <person name="Fujiwara M."/>
            <person name="Mori M."/>
            <person name="Tomita M."/>
            <person name="Arakawa K."/>
        </authorList>
    </citation>
    <scope>NUCLEOTIDE SEQUENCE [LARGE SCALE GENOMIC DNA]</scope>
</reference>
<dbReference type="Proteomes" id="UP000499080">
    <property type="component" value="Unassembled WGS sequence"/>
</dbReference>
<comment type="caution">
    <text evidence="1">The sequence shown here is derived from an EMBL/GenBank/DDBJ whole genome shotgun (WGS) entry which is preliminary data.</text>
</comment>
<proteinExistence type="predicted"/>
<keyword evidence="2" id="KW-1185">Reference proteome</keyword>
<sequence length="81" mass="8987">MSPPSSEANIDLKRAYRKQPTTVEGLRQVFSQSSPTVAKYHSMLARLTAGLLNGRRLTEHLKVVSLALSYLTPRSTNCKTI</sequence>
<protein>
    <submittedName>
        <fullName evidence="1">Uncharacterized protein</fullName>
    </submittedName>
</protein>
<accession>A0A4Y2JTS0</accession>
<evidence type="ECO:0000313" key="2">
    <source>
        <dbReference type="Proteomes" id="UP000499080"/>
    </source>
</evidence>
<name>A0A4Y2JTS0_ARAVE</name>
<dbReference type="AlphaFoldDB" id="A0A4Y2JTS0"/>
<organism evidence="1 2">
    <name type="scientific">Araneus ventricosus</name>
    <name type="common">Orbweaver spider</name>
    <name type="synonym">Epeira ventricosa</name>
    <dbReference type="NCBI Taxonomy" id="182803"/>
    <lineage>
        <taxon>Eukaryota</taxon>
        <taxon>Metazoa</taxon>
        <taxon>Ecdysozoa</taxon>
        <taxon>Arthropoda</taxon>
        <taxon>Chelicerata</taxon>
        <taxon>Arachnida</taxon>
        <taxon>Araneae</taxon>
        <taxon>Araneomorphae</taxon>
        <taxon>Entelegynae</taxon>
        <taxon>Araneoidea</taxon>
        <taxon>Araneidae</taxon>
        <taxon>Araneus</taxon>
    </lineage>
</organism>
<gene>
    <name evidence="1" type="ORF">AVEN_99295_1</name>
</gene>
<dbReference type="EMBL" id="BGPR01003816">
    <property type="protein sequence ID" value="GBM92742.1"/>
    <property type="molecule type" value="Genomic_DNA"/>
</dbReference>